<dbReference type="HOGENOM" id="CLU_2389978_0_0_1"/>
<accession>A0A0E0BRX7</accession>
<reference evidence="2" key="2">
    <citation type="submission" date="2018-05" db="EMBL/GenBank/DDBJ databases">
        <title>OgluRS3 (Oryza glumaepatula Reference Sequence Version 3).</title>
        <authorList>
            <person name="Zhang J."/>
            <person name="Kudrna D."/>
            <person name="Lee S."/>
            <person name="Talag J."/>
            <person name="Welchert J."/>
            <person name="Wing R.A."/>
        </authorList>
    </citation>
    <scope>NUCLEOTIDE SEQUENCE [LARGE SCALE GENOMIC DNA]</scope>
</reference>
<evidence type="ECO:0000313" key="2">
    <source>
        <dbReference type="EnsemblPlants" id="OGLUM12G11250.1"/>
    </source>
</evidence>
<protein>
    <submittedName>
        <fullName evidence="2">Uncharacterized protein</fullName>
    </submittedName>
</protein>
<dbReference type="Proteomes" id="UP000026961">
    <property type="component" value="Chromosome 12"/>
</dbReference>
<name>A0A0E0BRX7_9ORYZ</name>
<proteinExistence type="predicted"/>
<dbReference type="AlphaFoldDB" id="A0A0E0BRX7"/>
<evidence type="ECO:0000313" key="3">
    <source>
        <dbReference type="Proteomes" id="UP000026961"/>
    </source>
</evidence>
<organism evidence="2">
    <name type="scientific">Oryza glumipatula</name>
    <dbReference type="NCBI Taxonomy" id="40148"/>
    <lineage>
        <taxon>Eukaryota</taxon>
        <taxon>Viridiplantae</taxon>
        <taxon>Streptophyta</taxon>
        <taxon>Embryophyta</taxon>
        <taxon>Tracheophyta</taxon>
        <taxon>Spermatophyta</taxon>
        <taxon>Magnoliopsida</taxon>
        <taxon>Liliopsida</taxon>
        <taxon>Poales</taxon>
        <taxon>Poaceae</taxon>
        <taxon>BOP clade</taxon>
        <taxon>Oryzoideae</taxon>
        <taxon>Oryzeae</taxon>
        <taxon>Oryzinae</taxon>
        <taxon>Oryza</taxon>
    </lineage>
</organism>
<reference evidence="2" key="1">
    <citation type="submission" date="2015-04" db="UniProtKB">
        <authorList>
            <consortium name="EnsemblPlants"/>
        </authorList>
    </citation>
    <scope>IDENTIFICATION</scope>
</reference>
<evidence type="ECO:0000256" key="1">
    <source>
        <dbReference type="SAM" id="MobiDB-lite"/>
    </source>
</evidence>
<sequence length="115" mass="12468">MARSTKATSAKVAFYVCSSLCDFVDFDHPSQILFFKVDFVIVFLGDGHDDDLRGDGEPALFLHSKNLKESHGQARFGGQELTATRSSGLEFAANKSNLSMPLGGGGEADEDMVQY</sequence>
<dbReference type="Gramene" id="OGLUM12G11250.1">
    <property type="protein sequence ID" value="OGLUM12G11250.1"/>
    <property type="gene ID" value="OGLUM12G11250"/>
</dbReference>
<feature type="region of interest" description="Disordered" evidence="1">
    <location>
        <begin position="96"/>
        <end position="115"/>
    </location>
</feature>
<keyword evidence="3" id="KW-1185">Reference proteome</keyword>
<dbReference type="EnsemblPlants" id="OGLUM12G11250.1">
    <property type="protein sequence ID" value="OGLUM12G11250.1"/>
    <property type="gene ID" value="OGLUM12G11250"/>
</dbReference>